<proteinExistence type="inferred from homology"/>
<feature type="domain" description="Putative zinc-finger" evidence="5">
    <location>
        <begin position="3"/>
        <end position="36"/>
    </location>
</feature>
<dbReference type="Gene3D" id="1.10.10.1320">
    <property type="entry name" value="Anti-sigma factor, zinc-finger domain"/>
    <property type="match status" value="1"/>
</dbReference>
<dbReference type="EMBL" id="JBHTGQ010000014">
    <property type="protein sequence ID" value="MFC7749614.1"/>
    <property type="molecule type" value="Genomic_DNA"/>
</dbReference>
<accession>A0ABW2V0D1</accession>
<feature type="region of interest" description="Disordered" evidence="3">
    <location>
        <begin position="73"/>
        <end position="104"/>
    </location>
</feature>
<evidence type="ECO:0000256" key="1">
    <source>
        <dbReference type="ARBA" id="ARBA00024353"/>
    </source>
</evidence>
<feature type="transmembrane region" description="Helical" evidence="4">
    <location>
        <begin position="111"/>
        <end position="130"/>
    </location>
</feature>
<dbReference type="RefSeq" id="WP_138788337.1">
    <property type="nucleotide sequence ID" value="NZ_JBHTGQ010000014.1"/>
</dbReference>
<gene>
    <name evidence="6" type="ORF">ACFQWB_06620</name>
</gene>
<keyword evidence="4" id="KW-1133">Transmembrane helix</keyword>
<dbReference type="Pfam" id="PF13490">
    <property type="entry name" value="zf-HC2"/>
    <property type="match status" value="1"/>
</dbReference>
<organism evidence="6 7">
    <name type="scientific">Paenibacillus thermoaerophilus</name>
    <dbReference type="NCBI Taxonomy" id="1215385"/>
    <lineage>
        <taxon>Bacteria</taxon>
        <taxon>Bacillati</taxon>
        <taxon>Bacillota</taxon>
        <taxon>Bacilli</taxon>
        <taxon>Bacillales</taxon>
        <taxon>Paenibacillaceae</taxon>
        <taxon>Paenibacillus</taxon>
    </lineage>
</organism>
<evidence type="ECO:0000259" key="5">
    <source>
        <dbReference type="Pfam" id="PF13490"/>
    </source>
</evidence>
<sequence length="225" mass="24669">MDCKQARILTHEYLDGDLSEESLHALREHLKECAECLGHYRQLSRTAAMIRSLPSVPAPHGLKDRIMASLPPQPAVAPQVQSQSSQSGPKRVEKSRRTPAKRQNWFRRHPGISVAAVFALVMAGSYMAIWNQGDDLVVRGDHLDSLVIENRKVVVPAGKTVGNLTVENGDVEVEGKVDGNLVVIDGSYQLASTAQIAGNISEIDRALDWVWFKIQGWASKLGPSS</sequence>
<evidence type="ECO:0000256" key="4">
    <source>
        <dbReference type="SAM" id="Phobius"/>
    </source>
</evidence>
<keyword evidence="4" id="KW-0472">Membrane</keyword>
<comment type="similarity">
    <text evidence="1">Belongs to the zinc-associated anti-sigma factor (ZAS) superfamily. Anti-sigma-W factor family.</text>
</comment>
<name>A0ABW2V0D1_9BACL</name>
<reference evidence="7" key="1">
    <citation type="journal article" date="2019" name="Int. J. Syst. Evol. Microbiol.">
        <title>The Global Catalogue of Microorganisms (GCM) 10K type strain sequencing project: providing services to taxonomists for standard genome sequencing and annotation.</title>
        <authorList>
            <consortium name="The Broad Institute Genomics Platform"/>
            <consortium name="The Broad Institute Genome Sequencing Center for Infectious Disease"/>
            <person name="Wu L."/>
            <person name="Ma J."/>
        </authorList>
    </citation>
    <scope>NUCLEOTIDE SEQUENCE [LARGE SCALE GENOMIC DNA]</scope>
    <source>
        <strain evidence="7">JCM 18657</strain>
    </source>
</reference>
<evidence type="ECO:0000313" key="6">
    <source>
        <dbReference type="EMBL" id="MFC7749614.1"/>
    </source>
</evidence>
<evidence type="ECO:0000313" key="7">
    <source>
        <dbReference type="Proteomes" id="UP001596528"/>
    </source>
</evidence>
<protein>
    <recommendedName>
        <fullName evidence="2">Anti-sigma-W factor RsiW</fullName>
    </recommendedName>
</protein>
<dbReference type="Proteomes" id="UP001596528">
    <property type="component" value="Unassembled WGS sequence"/>
</dbReference>
<evidence type="ECO:0000256" key="3">
    <source>
        <dbReference type="SAM" id="MobiDB-lite"/>
    </source>
</evidence>
<dbReference type="InterPro" id="IPR041916">
    <property type="entry name" value="Anti_sigma_zinc_sf"/>
</dbReference>
<keyword evidence="7" id="KW-1185">Reference proteome</keyword>
<dbReference type="InterPro" id="IPR027383">
    <property type="entry name" value="Znf_put"/>
</dbReference>
<feature type="compositionally biased region" description="Low complexity" evidence="3">
    <location>
        <begin position="76"/>
        <end position="89"/>
    </location>
</feature>
<evidence type="ECO:0000256" key="2">
    <source>
        <dbReference type="ARBA" id="ARBA00024438"/>
    </source>
</evidence>
<keyword evidence="4" id="KW-0812">Transmembrane</keyword>
<comment type="caution">
    <text evidence="6">The sequence shown here is derived from an EMBL/GenBank/DDBJ whole genome shotgun (WGS) entry which is preliminary data.</text>
</comment>